<dbReference type="GO" id="GO:0005524">
    <property type="term" value="F:ATP binding"/>
    <property type="evidence" value="ECO:0007669"/>
    <property type="project" value="UniProtKB-KW"/>
</dbReference>
<keyword evidence="7" id="KW-0547">Nucleotide-binding</keyword>
<dbReference type="InterPro" id="IPR003594">
    <property type="entry name" value="HATPase_dom"/>
</dbReference>
<keyword evidence="6 13" id="KW-0812">Transmembrane</keyword>
<evidence type="ECO:0000256" key="5">
    <source>
        <dbReference type="ARBA" id="ARBA00022679"/>
    </source>
</evidence>
<evidence type="ECO:0000256" key="11">
    <source>
        <dbReference type="ARBA" id="ARBA00023012"/>
    </source>
</evidence>
<protein>
    <recommendedName>
        <fullName evidence="3">histidine kinase</fullName>
        <ecNumber evidence="3">2.7.13.3</ecNumber>
    </recommendedName>
</protein>
<keyword evidence="8" id="KW-0418">Kinase</keyword>
<dbReference type="SUPFAM" id="SSF55874">
    <property type="entry name" value="ATPase domain of HSP90 chaperone/DNA topoisomerase II/histidine kinase"/>
    <property type="match status" value="1"/>
</dbReference>
<accession>A0A3L7JHS5</accession>
<evidence type="ECO:0000256" key="10">
    <source>
        <dbReference type="ARBA" id="ARBA00022989"/>
    </source>
</evidence>
<gene>
    <name evidence="15" type="ORF">D8780_07370</name>
</gene>
<comment type="catalytic activity">
    <reaction evidence="1">
        <text>ATP + protein L-histidine = ADP + protein N-phospho-L-histidine.</text>
        <dbReference type="EC" id="2.7.13.3"/>
    </reaction>
</comment>
<feature type="domain" description="Histidine kinase" evidence="14">
    <location>
        <begin position="133"/>
        <end position="329"/>
    </location>
</feature>
<keyword evidence="10 13" id="KW-1133">Transmembrane helix</keyword>
<feature type="transmembrane region" description="Helical" evidence="13">
    <location>
        <begin position="34"/>
        <end position="55"/>
    </location>
</feature>
<evidence type="ECO:0000313" key="15">
    <source>
        <dbReference type="EMBL" id="RLQ88052.1"/>
    </source>
</evidence>
<comment type="subcellular location">
    <subcellularLocation>
        <location evidence="2">Membrane</location>
        <topology evidence="2">Multi-pass membrane protein</topology>
    </subcellularLocation>
</comment>
<dbReference type="Gene3D" id="1.20.120.620">
    <property type="entry name" value="Backbone structure of the membrane domain of e. Coli histidine kinase receptor kdpd"/>
    <property type="match status" value="1"/>
</dbReference>
<dbReference type="EMBL" id="RCWN01000001">
    <property type="protein sequence ID" value="RLQ88052.1"/>
    <property type="molecule type" value="Genomic_DNA"/>
</dbReference>
<dbReference type="Gene3D" id="3.30.565.10">
    <property type="entry name" value="Histidine kinase-like ATPase, C-terminal domain"/>
    <property type="match status" value="1"/>
</dbReference>
<keyword evidence="16" id="KW-1185">Reference proteome</keyword>
<dbReference type="InterPro" id="IPR038318">
    <property type="entry name" value="KdpD_sf"/>
</dbReference>
<evidence type="ECO:0000313" key="16">
    <source>
        <dbReference type="Proteomes" id="UP000281094"/>
    </source>
</evidence>
<keyword evidence="9" id="KW-0067">ATP-binding</keyword>
<dbReference type="PROSITE" id="PS50109">
    <property type="entry name" value="HIS_KIN"/>
    <property type="match status" value="1"/>
</dbReference>
<evidence type="ECO:0000256" key="7">
    <source>
        <dbReference type="ARBA" id="ARBA00022741"/>
    </source>
</evidence>
<organism evidence="15 16">
    <name type="scientific">Notoacmeibacter ruber</name>
    <dbReference type="NCBI Taxonomy" id="2670375"/>
    <lineage>
        <taxon>Bacteria</taxon>
        <taxon>Pseudomonadati</taxon>
        <taxon>Pseudomonadota</taxon>
        <taxon>Alphaproteobacteria</taxon>
        <taxon>Hyphomicrobiales</taxon>
        <taxon>Notoacmeibacteraceae</taxon>
        <taxon>Notoacmeibacter</taxon>
    </lineage>
</organism>
<evidence type="ECO:0000256" key="2">
    <source>
        <dbReference type="ARBA" id="ARBA00004141"/>
    </source>
</evidence>
<evidence type="ECO:0000259" key="14">
    <source>
        <dbReference type="PROSITE" id="PS50109"/>
    </source>
</evidence>
<keyword evidence="12 13" id="KW-0472">Membrane</keyword>
<dbReference type="Pfam" id="PF02518">
    <property type="entry name" value="HATPase_c"/>
    <property type="match status" value="1"/>
</dbReference>
<dbReference type="GO" id="GO:0000160">
    <property type="term" value="P:phosphorelay signal transduction system"/>
    <property type="evidence" value="ECO:0007669"/>
    <property type="project" value="UniProtKB-KW"/>
</dbReference>
<evidence type="ECO:0000256" key="12">
    <source>
        <dbReference type="ARBA" id="ARBA00023136"/>
    </source>
</evidence>
<evidence type="ECO:0000256" key="8">
    <source>
        <dbReference type="ARBA" id="ARBA00022777"/>
    </source>
</evidence>
<evidence type="ECO:0000256" key="4">
    <source>
        <dbReference type="ARBA" id="ARBA00022553"/>
    </source>
</evidence>
<dbReference type="Pfam" id="PF07568">
    <property type="entry name" value="HisKA_2"/>
    <property type="match status" value="1"/>
</dbReference>
<feature type="transmembrane region" description="Helical" evidence="13">
    <location>
        <begin position="87"/>
        <end position="110"/>
    </location>
</feature>
<proteinExistence type="predicted"/>
<evidence type="ECO:0000256" key="13">
    <source>
        <dbReference type="SAM" id="Phobius"/>
    </source>
</evidence>
<dbReference type="InterPro" id="IPR011495">
    <property type="entry name" value="Sig_transdc_His_kin_sub2_dim/P"/>
</dbReference>
<dbReference type="PANTHER" id="PTHR41523">
    <property type="entry name" value="TWO-COMPONENT SYSTEM SENSOR PROTEIN"/>
    <property type="match status" value="1"/>
</dbReference>
<keyword evidence="5" id="KW-0808">Transferase</keyword>
<sequence length="344" mass="37644">MSMEIEGAGRWIFAAAAFVIAFGVRYALNLDLPIGFPYITFLPAVIITTFVAGLWPGIVTSIAGGLAAWYFFIAPYGSFALNANSALALGFYIFIVGIDLAIINIMSRALHRLAEERRRSAELAQSREFMFSELQHRVSNNLQVVASLMQMQKRRISDAEAMKIVDEAIRRLQLVSKIQRALHNPHGQRIPLKDFLNEMVPDVIEAAGGSHSISHRVVTDESTKDVVLSSTQSVPVGLIAAELVANSIEHGFEGRENGHIQIEVKKSDTDMVALCIADDGHGIPDGFELSQSDSLGMQIARAFAMQLGGELIMKRENGTRAVLTFPQADPDDLSEQEPHALTEA</sequence>
<name>A0A3L7JHS5_9HYPH</name>
<evidence type="ECO:0000256" key="9">
    <source>
        <dbReference type="ARBA" id="ARBA00022840"/>
    </source>
</evidence>
<dbReference type="GO" id="GO:0016020">
    <property type="term" value="C:membrane"/>
    <property type="evidence" value="ECO:0007669"/>
    <property type="project" value="UniProtKB-SubCell"/>
</dbReference>
<evidence type="ECO:0000256" key="3">
    <source>
        <dbReference type="ARBA" id="ARBA00012438"/>
    </source>
</evidence>
<dbReference type="InterPro" id="IPR036890">
    <property type="entry name" value="HATPase_C_sf"/>
</dbReference>
<keyword evidence="4" id="KW-0597">Phosphoprotein</keyword>
<keyword evidence="11" id="KW-0902">Two-component regulatory system</keyword>
<dbReference type="InterPro" id="IPR025201">
    <property type="entry name" value="KdpD_TM"/>
</dbReference>
<reference evidence="15 16" key="1">
    <citation type="submission" date="2018-10" db="EMBL/GenBank/DDBJ databases">
        <title>Notoacmeibacter sp. M2BS9Y-3-1, whole genome shotgun sequence.</title>
        <authorList>
            <person name="Tuo L."/>
        </authorList>
    </citation>
    <scope>NUCLEOTIDE SEQUENCE [LARGE SCALE GENOMIC DNA]</scope>
    <source>
        <strain evidence="15 16">M2BS9Y-3-1</strain>
    </source>
</reference>
<evidence type="ECO:0000256" key="1">
    <source>
        <dbReference type="ARBA" id="ARBA00000085"/>
    </source>
</evidence>
<dbReference type="Pfam" id="PF13493">
    <property type="entry name" value="DUF4118"/>
    <property type="match status" value="1"/>
</dbReference>
<dbReference type="AlphaFoldDB" id="A0A3L7JHS5"/>
<dbReference type="Proteomes" id="UP000281094">
    <property type="component" value="Unassembled WGS sequence"/>
</dbReference>
<dbReference type="SMART" id="SM00387">
    <property type="entry name" value="HATPase_c"/>
    <property type="match status" value="1"/>
</dbReference>
<dbReference type="PANTHER" id="PTHR41523:SF8">
    <property type="entry name" value="ETHYLENE RESPONSE SENSOR PROTEIN"/>
    <property type="match status" value="1"/>
</dbReference>
<dbReference type="EC" id="2.7.13.3" evidence="3"/>
<dbReference type="GO" id="GO:0004673">
    <property type="term" value="F:protein histidine kinase activity"/>
    <property type="evidence" value="ECO:0007669"/>
    <property type="project" value="UniProtKB-EC"/>
</dbReference>
<feature type="transmembrane region" description="Helical" evidence="13">
    <location>
        <begin position="12"/>
        <end position="28"/>
    </location>
</feature>
<comment type="caution">
    <text evidence="15">The sequence shown here is derived from an EMBL/GenBank/DDBJ whole genome shotgun (WGS) entry which is preliminary data.</text>
</comment>
<evidence type="ECO:0000256" key="6">
    <source>
        <dbReference type="ARBA" id="ARBA00022692"/>
    </source>
</evidence>
<dbReference type="InterPro" id="IPR005467">
    <property type="entry name" value="His_kinase_dom"/>
</dbReference>